<dbReference type="AlphaFoldDB" id="A0A1M7B4B3"/>
<dbReference type="PANTHER" id="PTHR37822">
    <property type="entry name" value="SPORE PHOTOPRODUCT LYASE-RELATED"/>
    <property type="match status" value="1"/>
</dbReference>
<dbReference type="RefSeq" id="WP_073479218.1">
    <property type="nucleotide sequence ID" value="NZ_FQZU01000080.1"/>
</dbReference>
<gene>
    <name evidence="1" type="ORF">SAMN02745216_05272</name>
</gene>
<dbReference type="Pfam" id="PF20903">
    <property type="entry name" value="SPL"/>
    <property type="match status" value="1"/>
</dbReference>
<organism evidence="1 2">
    <name type="scientific">Desulfatibacillum alkenivorans DSM 16219</name>
    <dbReference type="NCBI Taxonomy" id="1121393"/>
    <lineage>
        <taxon>Bacteria</taxon>
        <taxon>Pseudomonadati</taxon>
        <taxon>Thermodesulfobacteriota</taxon>
        <taxon>Desulfobacteria</taxon>
        <taxon>Desulfobacterales</taxon>
        <taxon>Desulfatibacillaceae</taxon>
        <taxon>Desulfatibacillum</taxon>
    </lineage>
</organism>
<dbReference type="Gene3D" id="3.80.30.30">
    <property type="match status" value="1"/>
</dbReference>
<dbReference type="Proteomes" id="UP000183994">
    <property type="component" value="Unassembled WGS sequence"/>
</dbReference>
<dbReference type="OrthoDB" id="368646at2"/>
<dbReference type="GO" id="GO:1904047">
    <property type="term" value="F:S-adenosyl-L-methionine binding"/>
    <property type="evidence" value="ECO:0007669"/>
    <property type="project" value="TreeGrafter"/>
</dbReference>
<dbReference type="GO" id="GO:0003913">
    <property type="term" value="F:DNA photolyase activity"/>
    <property type="evidence" value="ECO:0007669"/>
    <property type="project" value="TreeGrafter"/>
</dbReference>
<dbReference type="InterPro" id="IPR049539">
    <property type="entry name" value="SPL"/>
</dbReference>
<dbReference type="PANTHER" id="PTHR37822:SF2">
    <property type="entry name" value="SPORE PHOTOPRODUCT LYASE"/>
    <property type="match status" value="1"/>
</dbReference>
<dbReference type="Gene3D" id="3.40.50.12110">
    <property type="match status" value="1"/>
</dbReference>
<protein>
    <submittedName>
        <fullName evidence="1">DNA repair photolyase</fullName>
    </submittedName>
</protein>
<keyword evidence="2" id="KW-1185">Reference proteome</keyword>
<dbReference type="EMBL" id="FQZU01000080">
    <property type="protein sequence ID" value="SHL49858.1"/>
    <property type="molecule type" value="Genomic_DNA"/>
</dbReference>
<dbReference type="InterPro" id="IPR058240">
    <property type="entry name" value="rSAM_sf"/>
</dbReference>
<dbReference type="GO" id="GO:0051539">
    <property type="term" value="F:4 iron, 4 sulfur cluster binding"/>
    <property type="evidence" value="ECO:0007669"/>
    <property type="project" value="TreeGrafter"/>
</dbReference>
<sequence>MFFQHAGSYALPIDYTPKRPEHFYVRRIVLAKGACTTHERRSYISKIIALYPEAEIIEKPDTPHNRIAPDGKDPALRLRMGKQTLVFGEHQSAVRFSNEASNTCPNYWHFSPYGFCFYGCTYCYLSGTRTFVFSPAVKVFVNLSEILQEIDRQAYKQGGVCAFYLGKLQDGLALDPLCGTSRVLVPFFAVHPFARMTLLTKSADVANLLDLDHQGHTILSWSVNPPEIHDRFERNVPHPAQRLQAMQRCAKAGYPVRAVLMPIIPVEGWEEIYGRFLRELLLSVPLQRLTMGGICTYPDAKRLMEGSIGEDNLISQSIHSTTMRQADHRARFSKELRIKLYGALLDVVLEARPDLRVALCLEEEEVLNKVGLSVSQGLCNCPF</sequence>
<proteinExistence type="predicted"/>
<dbReference type="GO" id="GO:0042601">
    <property type="term" value="C:endospore-forming forespore"/>
    <property type="evidence" value="ECO:0007669"/>
    <property type="project" value="TreeGrafter"/>
</dbReference>
<dbReference type="STRING" id="1121393.SAMN02745216_05272"/>
<evidence type="ECO:0000313" key="2">
    <source>
        <dbReference type="Proteomes" id="UP000183994"/>
    </source>
</evidence>
<dbReference type="SUPFAM" id="SSF102114">
    <property type="entry name" value="Radical SAM enzymes"/>
    <property type="match status" value="1"/>
</dbReference>
<evidence type="ECO:0000313" key="1">
    <source>
        <dbReference type="EMBL" id="SHL49858.1"/>
    </source>
</evidence>
<dbReference type="InterPro" id="IPR007197">
    <property type="entry name" value="rSAM"/>
</dbReference>
<dbReference type="SFLD" id="SFLDS00029">
    <property type="entry name" value="Radical_SAM"/>
    <property type="match status" value="1"/>
</dbReference>
<reference evidence="2" key="1">
    <citation type="submission" date="2016-11" db="EMBL/GenBank/DDBJ databases">
        <authorList>
            <person name="Varghese N."/>
            <person name="Submissions S."/>
        </authorList>
    </citation>
    <scope>NUCLEOTIDE SEQUENCE [LARGE SCALE GENOMIC DNA]</scope>
    <source>
        <strain evidence="2">DSM 16219</strain>
    </source>
</reference>
<keyword evidence="1" id="KW-0456">Lyase</keyword>
<accession>A0A1M7B4B3</accession>
<name>A0A1M7B4B3_9BACT</name>